<feature type="domain" description="Aspartyl/asparaginy/proline hydroxylase" evidence="4">
    <location>
        <begin position="172"/>
        <end position="328"/>
    </location>
</feature>
<comment type="similarity">
    <text evidence="1">Belongs to the aspartyl/asparaginyl beta-hydroxylase family.</text>
</comment>
<protein>
    <submittedName>
        <fullName evidence="5">Aspartyl/asparaginyl beta-hydroxylase</fullName>
    </submittedName>
</protein>
<keyword evidence="2" id="KW-0223">Dioxygenase</keyword>
<dbReference type="GO" id="GO:0051213">
    <property type="term" value="F:dioxygenase activity"/>
    <property type="evidence" value="ECO:0007669"/>
    <property type="project" value="UniProtKB-KW"/>
</dbReference>
<evidence type="ECO:0000256" key="2">
    <source>
        <dbReference type="ARBA" id="ARBA00022964"/>
    </source>
</evidence>
<dbReference type="PANTHER" id="PTHR46332:SF5">
    <property type="entry name" value="ASPARTATE BETA-HYDROXYLASE DOMAIN CONTAINING 2"/>
    <property type="match status" value="1"/>
</dbReference>
<accession>A0AAX4P4S6</accession>
<dbReference type="InterPro" id="IPR007803">
    <property type="entry name" value="Asp/Arg/Pro-Hydrxlase"/>
</dbReference>
<reference evidence="5 6" key="1">
    <citation type="submission" date="2024-03" db="EMBL/GenBank/DDBJ databases">
        <title>Complete genome sequence of the green alga Chloropicon roscoffensis RCC1871.</title>
        <authorList>
            <person name="Lemieux C."/>
            <person name="Pombert J.-F."/>
            <person name="Otis C."/>
            <person name="Turmel M."/>
        </authorList>
    </citation>
    <scope>NUCLEOTIDE SEQUENCE [LARGE SCALE GENOMIC DNA]</scope>
    <source>
        <strain evidence="5 6">RCC1871</strain>
    </source>
</reference>
<keyword evidence="6" id="KW-1185">Reference proteome</keyword>
<dbReference type="PANTHER" id="PTHR46332">
    <property type="entry name" value="ASPARTATE BETA-HYDROXYLASE DOMAIN-CONTAINING PROTEIN 2"/>
    <property type="match status" value="1"/>
</dbReference>
<evidence type="ECO:0000313" key="5">
    <source>
        <dbReference type="EMBL" id="WZN61091.1"/>
    </source>
</evidence>
<dbReference type="AlphaFoldDB" id="A0AAX4P4S6"/>
<keyword evidence="3" id="KW-0560">Oxidoreductase</keyword>
<name>A0AAX4P4S6_9CHLO</name>
<dbReference type="EMBL" id="CP151503">
    <property type="protein sequence ID" value="WZN61091.1"/>
    <property type="molecule type" value="Genomic_DNA"/>
</dbReference>
<organism evidence="5 6">
    <name type="scientific">Chloropicon roscoffensis</name>
    <dbReference type="NCBI Taxonomy" id="1461544"/>
    <lineage>
        <taxon>Eukaryota</taxon>
        <taxon>Viridiplantae</taxon>
        <taxon>Chlorophyta</taxon>
        <taxon>Chloropicophyceae</taxon>
        <taxon>Chloropicales</taxon>
        <taxon>Chloropicaceae</taxon>
        <taxon>Chloropicon</taxon>
    </lineage>
</organism>
<evidence type="ECO:0000256" key="1">
    <source>
        <dbReference type="ARBA" id="ARBA00007730"/>
    </source>
</evidence>
<dbReference type="Gene3D" id="2.60.120.330">
    <property type="entry name" value="B-lactam Antibiotic, Isopenicillin N Synthase, Chain"/>
    <property type="match status" value="1"/>
</dbReference>
<evidence type="ECO:0000259" key="4">
    <source>
        <dbReference type="Pfam" id="PF05118"/>
    </source>
</evidence>
<dbReference type="Pfam" id="PF05118">
    <property type="entry name" value="Asp_Arg_Hydrox"/>
    <property type="match status" value="1"/>
</dbReference>
<dbReference type="Proteomes" id="UP001472866">
    <property type="component" value="Chromosome 03"/>
</dbReference>
<gene>
    <name evidence="5" type="ORF">HKI87_03g26250</name>
</gene>
<dbReference type="InterPro" id="IPR051821">
    <property type="entry name" value="Asp/Asn_beta-hydroxylase"/>
</dbReference>
<proteinExistence type="inferred from homology"/>
<dbReference type="GO" id="GO:0016020">
    <property type="term" value="C:membrane"/>
    <property type="evidence" value="ECO:0007669"/>
    <property type="project" value="TreeGrafter"/>
</dbReference>
<sequence length="383" mass="43606">MSNMVATTAVLYGAVYPAAAYVLFRLVRFYLVERGDPWFWGDFGLGAPKSHRIIHFVLKCGALIFANIPNDARRVLIGALKKIPGMSDMSALDFDFENYDRIMEAPTVARGAKAIGMKRLSEWLYRPRHFSTIESEYTHPYCRPILYIPGIKIKPFYPARCAEFEWIARIEAATSAIRDEFLKVSETNPTAVGTYLVPEDMKTTVQGWRTFFLVNPQGKQMEENQKMVPKTWEILNSIPGFIPSNMTMFSVLSPGAEIASHAGLTNAAVRIHLPIIVPEPAKSVIRVGPKVRTWEQGKILAFNDAYDHQVWNFGTQTRVVLFFDVWHPDLTKEDLEVILKSWANIKDSMGKVADQYERMSKKMIEADECEKDDWLITEKPKST</sequence>
<evidence type="ECO:0000313" key="6">
    <source>
        <dbReference type="Proteomes" id="UP001472866"/>
    </source>
</evidence>
<dbReference type="SUPFAM" id="SSF51197">
    <property type="entry name" value="Clavaminate synthase-like"/>
    <property type="match status" value="1"/>
</dbReference>
<dbReference type="InterPro" id="IPR027443">
    <property type="entry name" value="IPNS-like_sf"/>
</dbReference>
<evidence type="ECO:0000256" key="3">
    <source>
        <dbReference type="ARBA" id="ARBA00023002"/>
    </source>
</evidence>